<dbReference type="RefSeq" id="WP_055732727.1">
    <property type="nucleotide sequence ID" value="NZ_BMDY01000003.1"/>
</dbReference>
<evidence type="ECO:0000256" key="8">
    <source>
        <dbReference type="ARBA" id="ARBA00023136"/>
    </source>
</evidence>
<sequence length="464" mass="51974">MSKSQPSLSESELRFVDDINAAILMKTPHRSRRLLWLIFILFGCALSWAHWAKVDEVTVGSGKVIPSQQVQTIQNLEGGILKQILVQEGDQVEPGQALLLIDDTRFRSDFREQQQRVINLQGDIARLKSEIASIEINSDLPPEQWAEQVRVIDKQIDFDAEYAKQHPSEVSGQQLQKAARLNALKNQLSITAGQIEQKQQELVELKSKINYLDRSYKLVLEELNITEPLAKEGVVSQVELLKLRRQANDLNGELESSKLLGPKIHSAIAETVYKRRDIALNFLSEARRELNQIEAQLEPLSEGQVSLRDRVDRTSVVSPVKGTVKKIHINTVGGVVQPGMSIMEIVPIEDQLLIEAKIQPKDIAFLRPGLKTVVKFSAYDFSIYGGLDGELERISADTIVDEDGNSFYMVLVRTNKNYLGSDGSPLPIIPGMLTSVDIVTGKKSILDYLLKPIIKAQQSALRER</sequence>
<evidence type="ECO:0000256" key="9">
    <source>
        <dbReference type="RuleBase" id="RU365093"/>
    </source>
</evidence>
<dbReference type="Gene3D" id="2.40.50.100">
    <property type="match status" value="1"/>
</dbReference>
<dbReference type="InterPro" id="IPR050739">
    <property type="entry name" value="MFP"/>
</dbReference>
<feature type="coiled-coil region" evidence="10">
    <location>
        <begin position="240"/>
        <end position="303"/>
    </location>
</feature>
<dbReference type="Gene3D" id="2.40.30.170">
    <property type="match status" value="1"/>
</dbReference>
<name>A0ABQ1I0I3_9ALTE</name>
<evidence type="ECO:0000256" key="7">
    <source>
        <dbReference type="ARBA" id="ARBA00022989"/>
    </source>
</evidence>
<keyword evidence="6 9" id="KW-0812">Transmembrane</keyword>
<comment type="similarity">
    <text evidence="2 9">Belongs to the membrane fusion protein (MFP) (TC 8.A.1) family.</text>
</comment>
<dbReference type="InterPro" id="IPR010129">
    <property type="entry name" value="T1SS_HlyD"/>
</dbReference>
<dbReference type="InterPro" id="IPR058781">
    <property type="entry name" value="HH_AprE-like"/>
</dbReference>
<organism evidence="13 14">
    <name type="scientific">Agarivorans gilvus</name>
    <dbReference type="NCBI Taxonomy" id="680279"/>
    <lineage>
        <taxon>Bacteria</taxon>
        <taxon>Pseudomonadati</taxon>
        <taxon>Pseudomonadota</taxon>
        <taxon>Gammaproteobacteria</taxon>
        <taxon>Alteromonadales</taxon>
        <taxon>Alteromonadaceae</taxon>
        <taxon>Agarivorans</taxon>
    </lineage>
</organism>
<keyword evidence="14" id="KW-1185">Reference proteome</keyword>
<protein>
    <recommendedName>
        <fullName evidence="9">Membrane fusion protein (MFP) family protein</fullName>
    </recommendedName>
</protein>
<dbReference type="NCBIfam" id="TIGR01843">
    <property type="entry name" value="type_I_hlyD"/>
    <property type="match status" value="1"/>
</dbReference>
<evidence type="ECO:0000256" key="10">
    <source>
        <dbReference type="SAM" id="Coils"/>
    </source>
</evidence>
<keyword evidence="10" id="KW-0175">Coiled coil</keyword>
<dbReference type="PROSITE" id="PS00543">
    <property type="entry name" value="HLYD_FAMILY"/>
    <property type="match status" value="1"/>
</dbReference>
<dbReference type="InterPro" id="IPR058982">
    <property type="entry name" value="Beta-barrel_AprE"/>
</dbReference>
<feature type="transmembrane region" description="Helical" evidence="9">
    <location>
        <begin position="34"/>
        <end position="51"/>
    </location>
</feature>
<evidence type="ECO:0000256" key="6">
    <source>
        <dbReference type="ARBA" id="ARBA00022692"/>
    </source>
</evidence>
<dbReference type="SUPFAM" id="SSF111369">
    <property type="entry name" value="HlyD-like secretion proteins"/>
    <property type="match status" value="1"/>
</dbReference>
<dbReference type="InterPro" id="IPR006144">
    <property type="entry name" value="Secretion_HlyD_CS"/>
</dbReference>
<feature type="coiled-coil region" evidence="10">
    <location>
        <begin position="181"/>
        <end position="215"/>
    </location>
</feature>
<evidence type="ECO:0000256" key="3">
    <source>
        <dbReference type="ARBA" id="ARBA00022448"/>
    </source>
</evidence>
<dbReference type="EMBL" id="BMDY01000003">
    <property type="protein sequence ID" value="GGA97225.1"/>
    <property type="molecule type" value="Genomic_DNA"/>
</dbReference>
<evidence type="ECO:0000313" key="14">
    <source>
        <dbReference type="Proteomes" id="UP000651977"/>
    </source>
</evidence>
<evidence type="ECO:0000259" key="11">
    <source>
        <dbReference type="Pfam" id="PF25994"/>
    </source>
</evidence>
<dbReference type="PANTHER" id="PTHR30386:SF26">
    <property type="entry name" value="TRANSPORT PROTEIN COMB"/>
    <property type="match status" value="1"/>
</dbReference>
<dbReference type="Pfam" id="PF26002">
    <property type="entry name" value="Beta-barrel_AprE"/>
    <property type="match status" value="1"/>
</dbReference>
<feature type="domain" description="AprE-like beta-barrel" evidence="12">
    <location>
        <begin position="352"/>
        <end position="441"/>
    </location>
</feature>
<reference evidence="14" key="1">
    <citation type="journal article" date="2019" name="Int. J. Syst. Evol. Microbiol.">
        <title>The Global Catalogue of Microorganisms (GCM) 10K type strain sequencing project: providing services to taxonomists for standard genome sequencing and annotation.</title>
        <authorList>
            <consortium name="The Broad Institute Genomics Platform"/>
            <consortium name="The Broad Institute Genome Sequencing Center for Infectious Disease"/>
            <person name="Wu L."/>
            <person name="Ma J."/>
        </authorList>
    </citation>
    <scope>NUCLEOTIDE SEQUENCE [LARGE SCALE GENOMIC DNA]</scope>
    <source>
        <strain evidence="14">CGMCC 1.10131</strain>
    </source>
</reference>
<keyword evidence="5 9" id="KW-0997">Cell inner membrane</keyword>
<dbReference type="PRINTS" id="PR01490">
    <property type="entry name" value="RTXTOXIND"/>
</dbReference>
<keyword evidence="7 9" id="KW-1133">Transmembrane helix</keyword>
<evidence type="ECO:0000256" key="4">
    <source>
        <dbReference type="ARBA" id="ARBA00022475"/>
    </source>
</evidence>
<keyword evidence="8 9" id="KW-0472">Membrane</keyword>
<evidence type="ECO:0000256" key="1">
    <source>
        <dbReference type="ARBA" id="ARBA00004377"/>
    </source>
</evidence>
<evidence type="ECO:0000256" key="2">
    <source>
        <dbReference type="ARBA" id="ARBA00009477"/>
    </source>
</evidence>
<evidence type="ECO:0000259" key="12">
    <source>
        <dbReference type="Pfam" id="PF26002"/>
    </source>
</evidence>
<dbReference type="Pfam" id="PF25994">
    <property type="entry name" value="HH_AprE"/>
    <property type="match status" value="1"/>
</dbReference>
<comment type="subcellular location">
    <subcellularLocation>
        <location evidence="1 9">Cell inner membrane</location>
        <topology evidence="1 9">Single-pass membrane protein</topology>
    </subcellularLocation>
</comment>
<feature type="domain" description="AprE-like long alpha-helical hairpin" evidence="11">
    <location>
        <begin position="154"/>
        <end position="309"/>
    </location>
</feature>
<proteinExistence type="inferred from homology"/>
<keyword evidence="4 9" id="KW-1003">Cell membrane</keyword>
<keyword evidence="3 9" id="KW-0813">Transport</keyword>
<feature type="coiled-coil region" evidence="10">
    <location>
        <begin position="110"/>
        <end position="137"/>
    </location>
</feature>
<gene>
    <name evidence="13" type="ORF">GCM10007414_07740</name>
</gene>
<dbReference type="Proteomes" id="UP000651977">
    <property type="component" value="Unassembled WGS sequence"/>
</dbReference>
<evidence type="ECO:0000313" key="13">
    <source>
        <dbReference type="EMBL" id="GGA97225.1"/>
    </source>
</evidence>
<dbReference type="PANTHER" id="PTHR30386">
    <property type="entry name" value="MEMBRANE FUSION SUBUNIT OF EMRAB-TOLC MULTIDRUG EFFLUX PUMP"/>
    <property type="match status" value="1"/>
</dbReference>
<evidence type="ECO:0000256" key="5">
    <source>
        <dbReference type="ARBA" id="ARBA00022519"/>
    </source>
</evidence>
<comment type="caution">
    <text evidence="13">The sequence shown here is derived from an EMBL/GenBank/DDBJ whole genome shotgun (WGS) entry which is preliminary data.</text>
</comment>
<accession>A0ABQ1I0I3</accession>